<reference evidence="2 3" key="1">
    <citation type="submission" date="2018-04" db="EMBL/GenBank/DDBJ databases">
        <authorList>
            <person name="Zhang X."/>
            <person name="Yuan J."/>
            <person name="Li F."/>
            <person name="Xiang J."/>
        </authorList>
    </citation>
    <scope>NUCLEOTIDE SEQUENCE [LARGE SCALE GENOMIC DNA]</scope>
    <source>
        <tissue evidence="2">Muscle</tissue>
    </source>
</reference>
<gene>
    <name evidence="2" type="ORF">C7M84_004136</name>
</gene>
<sequence>MAQRGGPTTTRCARTPRGKGANRLLVPARVQPPEARPTRPKTTRPAPSNDLPPTMSTTYPQLFTRPFLLIQNAVLFPITTDQNGDGVPTTRIGPYLLVSTYIMLDSLLEQYQTGRSGSGTLALLAPVSLFAYLIV</sequence>
<dbReference type="Proteomes" id="UP000283509">
    <property type="component" value="Unassembled WGS sequence"/>
</dbReference>
<protein>
    <submittedName>
        <fullName evidence="2">Uncharacterized protein</fullName>
    </submittedName>
</protein>
<comment type="caution">
    <text evidence="2">The sequence shown here is derived from an EMBL/GenBank/DDBJ whole genome shotgun (WGS) entry which is preliminary data.</text>
</comment>
<feature type="compositionally biased region" description="Polar residues" evidence="1">
    <location>
        <begin position="1"/>
        <end position="12"/>
    </location>
</feature>
<accession>A0A3R7MI80</accession>
<organism evidence="2 3">
    <name type="scientific">Penaeus vannamei</name>
    <name type="common">Whiteleg shrimp</name>
    <name type="synonym">Litopenaeus vannamei</name>
    <dbReference type="NCBI Taxonomy" id="6689"/>
    <lineage>
        <taxon>Eukaryota</taxon>
        <taxon>Metazoa</taxon>
        <taxon>Ecdysozoa</taxon>
        <taxon>Arthropoda</taxon>
        <taxon>Crustacea</taxon>
        <taxon>Multicrustacea</taxon>
        <taxon>Malacostraca</taxon>
        <taxon>Eumalacostraca</taxon>
        <taxon>Eucarida</taxon>
        <taxon>Decapoda</taxon>
        <taxon>Dendrobranchiata</taxon>
        <taxon>Penaeoidea</taxon>
        <taxon>Penaeidae</taxon>
        <taxon>Penaeus</taxon>
    </lineage>
</organism>
<reference evidence="2 3" key="2">
    <citation type="submission" date="2019-01" db="EMBL/GenBank/DDBJ databases">
        <title>The decoding of complex shrimp genome reveals the adaptation for benthos swimmer, frequently molting mechanism and breeding impact on genome.</title>
        <authorList>
            <person name="Sun Y."/>
            <person name="Gao Y."/>
            <person name="Yu Y."/>
        </authorList>
    </citation>
    <scope>NUCLEOTIDE SEQUENCE [LARGE SCALE GENOMIC DNA]</scope>
    <source>
        <tissue evidence="2">Muscle</tissue>
    </source>
</reference>
<dbReference type="AlphaFoldDB" id="A0A3R7MI80"/>
<proteinExistence type="predicted"/>
<evidence type="ECO:0000256" key="1">
    <source>
        <dbReference type="SAM" id="MobiDB-lite"/>
    </source>
</evidence>
<evidence type="ECO:0000313" key="2">
    <source>
        <dbReference type="EMBL" id="ROT77213.1"/>
    </source>
</evidence>
<name>A0A3R7MI80_PENVA</name>
<feature type="region of interest" description="Disordered" evidence="1">
    <location>
        <begin position="1"/>
        <end position="57"/>
    </location>
</feature>
<dbReference type="EMBL" id="QCYY01001554">
    <property type="protein sequence ID" value="ROT77213.1"/>
    <property type="molecule type" value="Genomic_DNA"/>
</dbReference>
<evidence type="ECO:0000313" key="3">
    <source>
        <dbReference type="Proteomes" id="UP000283509"/>
    </source>
</evidence>
<keyword evidence="3" id="KW-1185">Reference proteome</keyword>